<accession>A0A0V8RUQ7</accession>
<comment type="caution">
    <text evidence="1">The sequence shown here is derived from an EMBL/GenBank/DDBJ whole genome shotgun (WGS) entry which is preliminary data.</text>
</comment>
<gene>
    <name evidence="1" type="ORF">CF15_02540</name>
</gene>
<evidence type="ECO:0000313" key="1">
    <source>
        <dbReference type="EMBL" id="KSW11714.1"/>
    </source>
</evidence>
<protein>
    <submittedName>
        <fullName evidence="1">Uncharacterized protein</fullName>
    </submittedName>
</protein>
<reference evidence="1 2" key="1">
    <citation type="submission" date="2015-11" db="EMBL/GenBank/DDBJ databases">
        <title>Genome sequence of Pyrodictium occultum PL-19, a marine hyperthermophilic archaeon isolated from Volcano, Italy.</title>
        <authorList>
            <person name="Utturkar S."/>
            <person name="Huber H."/>
            <person name="Leptihn S."/>
            <person name="Brown S."/>
            <person name="Stetter K.O."/>
            <person name="Podar M."/>
        </authorList>
    </citation>
    <scope>NUCLEOTIDE SEQUENCE [LARGE SCALE GENOMIC DNA]</scope>
    <source>
        <strain evidence="1 2">PL-19</strain>
    </source>
</reference>
<evidence type="ECO:0000313" key="2">
    <source>
        <dbReference type="Proteomes" id="UP000053352"/>
    </source>
</evidence>
<proteinExistence type="predicted"/>
<sequence length="196" mass="20616">MLAKRLVELARLLGVGYRVPRGPAPCSDGEIVVADHRSLESLGEGCGRVVILDEGEGPIAGLLDFVKAVQGRLYEAILGVDVGSSKLAYVLLSAGAVLYSGFEPPGSRRLLGWICSASRRHPELVVAVGSSPSMAGRALGLVEELRACGARVYLVDEHSSNRAPLLGVRGAEKLAADDLRAAAAIALRAFIEGYRL</sequence>
<dbReference type="OrthoDB" id="380596at2157"/>
<organism evidence="1 2">
    <name type="scientific">Pyrodictium occultum</name>
    <dbReference type="NCBI Taxonomy" id="2309"/>
    <lineage>
        <taxon>Archaea</taxon>
        <taxon>Thermoproteota</taxon>
        <taxon>Thermoprotei</taxon>
        <taxon>Desulfurococcales</taxon>
        <taxon>Pyrodictiaceae</taxon>
        <taxon>Pyrodictium</taxon>
    </lineage>
</organism>
<dbReference type="EMBL" id="LNTB01000001">
    <property type="protein sequence ID" value="KSW11714.1"/>
    <property type="molecule type" value="Genomic_DNA"/>
</dbReference>
<keyword evidence="2" id="KW-1185">Reference proteome</keyword>
<dbReference type="Proteomes" id="UP000053352">
    <property type="component" value="Unassembled WGS sequence"/>
</dbReference>
<dbReference type="RefSeq" id="WP_058370391.1">
    <property type="nucleotide sequence ID" value="NZ_LNTB01000001.1"/>
</dbReference>
<name>A0A0V8RUQ7_PYROC</name>
<dbReference type="STRING" id="2309.CF15_02540"/>
<dbReference type="AlphaFoldDB" id="A0A0V8RUQ7"/>